<organism evidence="6 7">
    <name type="scientific">Catenuloplanes atrovinosus</name>
    <dbReference type="NCBI Taxonomy" id="137266"/>
    <lineage>
        <taxon>Bacteria</taxon>
        <taxon>Bacillati</taxon>
        <taxon>Actinomycetota</taxon>
        <taxon>Actinomycetes</taxon>
        <taxon>Micromonosporales</taxon>
        <taxon>Micromonosporaceae</taxon>
        <taxon>Catenuloplanes</taxon>
    </lineage>
</organism>
<dbReference type="AlphaFoldDB" id="A0AAE3YME3"/>
<keyword evidence="7" id="KW-1185">Reference proteome</keyword>
<dbReference type="GO" id="GO:0016798">
    <property type="term" value="F:hydrolase activity, acting on glycosyl bonds"/>
    <property type="evidence" value="ECO:0007669"/>
    <property type="project" value="UniProtKB-KW"/>
</dbReference>
<keyword evidence="4" id="KW-0732">Signal</keyword>
<name>A0AAE3YME3_9ACTN</name>
<dbReference type="SUPFAM" id="SSF75005">
    <property type="entry name" value="Arabinanase/levansucrase/invertase"/>
    <property type="match status" value="1"/>
</dbReference>
<dbReference type="Pfam" id="PF00251">
    <property type="entry name" value="Glyco_hydro_32N"/>
    <property type="match status" value="1"/>
</dbReference>
<evidence type="ECO:0000256" key="3">
    <source>
        <dbReference type="ARBA" id="ARBA00023295"/>
    </source>
</evidence>
<accession>A0AAE3YME3</accession>
<sequence>MRFSVPVVAAALVFVTAAPAPAAARPVTVFSDSFGTVAGWDRQGVVLAQSLPWETSLMQDPSIIVGQGGGPRFKMWYGSIGNVGYAYSADGVAWTKHPDPVVAPTLPTESNALTVPSVVYRDGVYHMSYFGVDAGGVGRIHYAEATDPAGPWTKFGPIVVPTAEWEDDYIYNSSLLYDERQRLWKMWYTAGRIASAGGEPEFICLATATDPRGPWTKSPSNPLISPMNDGGWASLGIGGPNVRMMPDGSYQMVVVGWQADYPSRGGRLTSRDGVRWTLDRSAMTLDLGVAGGVEDSMIYRQYVVNVGGTDWVWYNVKNHRPGWNETINLARWSRGLPIVDPSKWTMTQGPHIPNGASFEVRNGRAHALGNAPAGHPQTLQGNRRIAARNYTVAAEITPMDVAPGDRDNVLMARYTDRGNYYYAGIASWGNRYAIGKLVDGTNTKLTGVGAASEIHAGTTYRLRLVVSGSTISLYDGGTLVASVTDESLAPAASYVGMQTTASTGHAAFDNVAVTVP</sequence>
<evidence type="ECO:0000259" key="5">
    <source>
        <dbReference type="Pfam" id="PF00251"/>
    </source>
</evidence>
<evidence type="ECO:0000256" key="1">
    <source>
        <dbReference type="ARBA" id="ARBA00009902"/>
    </source>
</evidence>
<evidence type="ECO:0000256" key="2">
    <source>
        <dbReference type="ARBA" id="ARBA00022801"/>
    </source>
</evidence>
<evidence type="ECO:0000313" key="7">
    <source>
        <dbReference type="Proteomes" id="UP001183643"/>
    </source>
</evidence>
<gene>
    <name evidence="6" type="ORF">J2S41_002500</name>
</gene>
<dbReference type="Proteomes" id="UP001183643">
    <property type="component" value="Unassembled WGS sequence"/>
</dbReference>
<comment type="similarity">
    <text evidence="1">Belongs to the glycosyl hydrolase 32 family.</text>
</comment>
<evidence type="ECO:0000313" key="6">
    <source>
        <dbReference type="EMBL" id="MDR7275722.1"/>
    </source>
</evidence>
<comment type="caution">
    <text evidence="6">The sequence shown here is derived from an EMBL/GenBank/DDBJ whole genome shotgun (WGS) entry which is preliminary data.</text>
</comment>
<reference evidence="6" key="1">
    <citation type="submission" date="2023-07" db="EMBL/GenBank/DDBJ databases">
        <title>Sequencing the genomes of 1000 actinobacteria strains.</title>
        <authorList>
            <person name="Klenk H.-P."/>
        </authorList>
    </citation>
    <scope>NUCLEOTIDE SEQUENCE</scope>
    <source>
        <strain evidence="6">DSM 44707</strain>
    </source>
</reference>
<dbReference type="Gene3D" id="2.115.10.20">
    <property type="entry name" value="Glycosyl hydrolase domain, family 43"/>
    <property type="match status" value="2"/>
</dbReference>
<feature type="chain" id="PRO_5042238837" description="Glycosyl hydrolase family 32 N-terminal domain-containing protein" evidence="4">
    <location>
        <begin position="23"/>
        <end position="516"/>
    </location>
</feature>
<feature type="domain" description="Glycosyl hydrolase family 32 N-terminal" evidence="5">
    <location>
        <begin position="118"/>
        <end position="283"/>
    </location>
</feature>
<dbReference type="InterPro" id="IPR023296">
    <property type="entry name" value="Glyco_hydro_beta-prop_sf"/>
</dbReference>
<dbReference type="RefSeq" id="WP_310367027.1">
    <property type="nucleotide sequence ID" value="NZ_JAVDYB010000001.1"/>
</dbReference>
<dbReference type="EMBL" id="JAVDYB010000001">
    <property type="protein sequence ID" value="MDR7275722.1"/>
    <property type="molecule type" value="Genomic_DNA"/>
</dbReference>
<evidence type="ECO:0000256" key="4">
    <source>
        <dbReference type="SAM" id="SignalP"/>
    </source>
</evidence>
<keyword evidence="2" id="KW-0378">Hydrolase</keyword>
<protein>
    <recommendedName>
        <fullName evidence="5">Glycosyl hydrolase family 32 N-terminal domain-containing protein</fullName>
    </recommendedName>
</protein>
<dbReference type="InterPro" id="IPR013148">
    <property type="entry name" value="Glyco_hydro_32_N"/>
</dbReference>
<dbReference type="Gene3D" id="2.60.120.560">
    <property type="entry name" value="Exo-inulinase, domain 1"/>
    <property type="match status" value="1"/>
</dbReference>
<feature type="signal peptide" evidence="4">
    <location>
        <begin position="1"/>
        <end position="22"/>
    </location>
</feature>
<keyword evidence="3" id="KW-0326">Glycosidase</keyword>
<proteinExistence type="inferred from homology"/>